<dbReference type="AlphaFoldDB" id="A0A9N9N1G8"/>
<feature type="compositionally biased region" description="Basic and acidic residues" evidence="1">
    <location>
        <begin position="54"/>
        <end position="77"/>
    </location>
</feature>
<evidence type="ECO:0000313" key="2">
    <source>
        <dbReference type="EMBL" id="CAG9772157.1"/>
    </source>
</evidence>
<reference evidence="2" key="1">
    <citation type="submission" date="2022-01" db="EMBL/GenBank/DDBJ databases">
        <authorList>
            <person name="King R."/>
        </authorList>
    </citation>
    <scope>NUCLEOTIDE SEQUENCE</scope>
</reference>
<sequence>MPKFPTSGNIKIVEWNEAVLDLTKKLNVPTRDMGLAVSSREIIEGENCSEEDIGVKKDQVLPSQDGEKINNLKKDDSNSLLPRYSKKSDEIRPNRDTFESAPLAQFDDENIPELPIDDDKTNKHNMFLELFLQFIDFLKITLLLLTVEVIVNS</sequence>
<feature type="region of interest" description="Disordered" evidence="1">
    <location>
        <begin position="54"/>
        <end position="79"/>
    </location>
</feature>
<keyword evidence="3" id="KW-1185">Reference proteome</keyword>
<evidence type="ECO:0000256" key="1">
    <source>
        <dbReference type="SAM" id="MobiDB-lite"/>
    </source>
</evidence>
<accession>A0A9N9N1G8</accession>
<organism evidence="2 3">
    <name type="scientific">Ceutorhynchus assimilis</name>
    <name type="common">cabbage seed weevil</name>
    <dbReference type="NCBI Taxonomy" id="467358"/>
    <lineage>
        <taxon>Eukaryota</taxon>
        <taxon>Metazoa</taxon>
        <taxon>Ecdysozoa</taxon>
        <taxon>Arthropoda</taxon>
        <taxon>Hexapoda</taxon>
        <taxon>Insecta</taxon>
        <taxon>Pterygota</taxon>
        <taxon>Neoptera</taxon>
        <taxon>Endopterygota</taxon>
        <taxon>Coleoptera</taxon>
        <taxon>Polyphaga</taxon>
        <taxon>Cucujiformia</taxon>
        <taxon>Curculionidae</taxon>
        <taxon>Ceutorhynchinae</taxon>
        <taxon>Ceutorhynchus</taxon>
    </lineage>
</organism>
<evidence type="ECO:0000313" key="3">
    <source>
        <dbReference type="Proteomes" id="UP001152799"/>
    </source>
</evidence>
<gene>
    <name evidence="2" type="ORF">CEUTPL_LOCUS12578</name>
</gene>
<proteinExistence type="predicted"/>
<dbReference type="EMBL" id="OU892284">
    <property type="protein sequence ID" value="CAG9772157.1"/>
    <property type="molecule type" value="Genomic_DNA"/>
</dbReference>
<name>A0A9N9N1G8_9CUCU</name>
<dbReference type="Proteomes" id="UP001152799">
    <property type="component" value="Chromosome 8"/>
</dbReference>
<protein>
    <submittedName>
        <fullName evidence="2">Uncharacterized protein</fullName>
    </submittedName>
</protein>